<proteinExistence type="predicted"/>
<dbReference type="OrthoDB" id="5178692at2"/>
<feature type="transmembrane region" description="Helical" evidence="2">
    <location>
        <begin position="311"/>
        <end position="333"/>
    </location>
</feature>
<feature type="compositionally biased region" description="Basic and acidic residues" evidence="1">
    <location>
        <begin position="379"/>
        <end position="391"/>
    </location>
</feature>
<evidence type="ECO:0000313" key="4">
    <source>
        <dbReference type="Proteomes" id="UP000198707"/>
    </source>
</evidence>
<evidence type="ECO:0000256" key="2">
    <source>
        <dbReference type="SAM" id="Phobius"/>
    </source>
</evidence>
<gene>
    <name evidence="3" type="ORF">SAMN05443287_11455</name>
</gene>
<evidence type="ECO:0000256" key="1">
    <source>
        <dbReference type="SAM" id="MobiDB-lite"/>
    </source>
</evidence>
<keyword evidence="2" id="KW-0472">Membrane</keyword>
<evidence type="ECO:0000313" key="3">
    <source>
        <dbReference type="EMBL" id="SEK01282.1"/>
    </source>
</evidence>
<dbReference type="EMBL" id="FNYV01000014">
    <property type="protein sequence ID" value="SEK01282.1"/>
    <property type="molecule type" value="Genomic_DNA"/>
</dbReference>
<dbReference type="AlphaFoldDB" id="A0A1H7DNR6"/>
<protein>
    <recommendedName>
        <fullName evidence="5">Nitrate and nitrite sensing</fullName>
    </recommendedName>
</protein>
<dbReference type="STRING" id="1144548.SAMN05443287_11455"/>
<feature type="region of interest" description="Disordered" evidence="1">
    <location>
        <begin position="338"/>
        <end position="391"/>
    </location>
</feature>
<reference evidence="4" key="1">
    <citation type="submission" date="2016-10" db="EMBL/GenBank/DDBJ databases">
        <authorList>
            <person name="Varghese N."/>
            <person name="Submissions S."/>
        </authorList>
    </citation>
    <scope>NUCLEOTIDE SEQUENCE [LARGE SCALE GENOMIC DNA]</scope>
    <source>
        <strain evidence="4">CGMCC 4.7038</strain>
    </source>
</reference>
<keyword evidence="2" id="KW-0812">Transmembrane</keyword>
<accession>A0A1H7DNR6</accession>
<keyword evidence="4" id="KW-1185">Reference proteome</keyword>
<evidence type="ECO:0008006" key="5">
    <source>
        <dbReference type="Google" id="ProtNLM"/>
    </source>
</evidence>
<organism evidence="3 4">
    <name type="scientific">Micromonospora phaseoli</name>
    <dbReference type="NCBI Taxonomy" id="1144548"/>
    <lineage>
        <taxon>Bacteria</taxon>
        <taxon>Bacillati</taxon>
        <taxon>Actinomycetota</taxon>
        <taxon>Actinomycetes</taxon>
        <taxon>Micromonosporales</taxon>
        <taxon>Micromonosporaceae</taxon>
        <taxon>Micromonospora</taxon>
    </lineage>
</organism>
<sequence>MTVPAPRVRRRPPTPGRLLPLLLATALLLPVAFLVVQSHRLIDSDREVVERERLGVEYLRALGPVTNALVDAQSAAVTGRTLPRDTLDKAVEQAAAVDVRVGAELNTSERWAGLRAKLEALPERSLADPEAAFTTYGEVTDLLLALHGKVRETSGLIRDSGADSYFLQDGVGEEMPEAMVNAGRLTDLAVLINRRPATDRIQSLSQLATLRSAAVQPANDLANNLRAVVDSTESADLGASVLTPFDAYQRAVEAMALYAQPTDRAGTVDTTRLIAARNEAQTAAQLLQPVLLDEIDRLLTERIDQMDRDGLLVLGAGSLALLLLLALAANIWVSRPRDTSAGTEADSGEPVEAPRSTGTRWEPVTTRPASELQPLGQAHEPDRWRPFDAAR</sequence>
<dbReference type="RefSeq" id="WP_092382776.1">
    <property type="nucleotide sequence ID" value="NZ_BOPI01000001.1"/>
</dbReference>
<keyword evidence="2" id="KW-1133">Transmembrane helix</keyword>
<dbReference type="Proteomes" id="UP000198707">
    <property type="component" value="Unassembled WGS sequence"/>
</dbReference>
<name>A0A1H7DNR6_9ACTN</name>